<comment type="caution">
    <text evidence="11">The sequence shown here is derived from an EMBL/GenBank/DDBJ whole genome shotgun (WGS) entry which is preliminary data.</text>
</comment>
<comment type="function">
    <text evidence="9">Part of the tripartite ATP-independent periplasmic (TRAP) transport system.</text>
</comment>
<keyword evidence="7 9" id="KW-0472">Membrane</keyword>
<comment type="similarity">
    <text evidence="8 9">Belongs to the TRAP transporter small permease family.</text>
</comment>
<evidence type="ECO:0000256" key="4">
    <source>
        <dbReference type="ARBA" id="ARBA00022519"/>
    </source>
</evidence>
<evidence type="ECO:0000256" key="3">
    <source>
        <dbReference type="ARBA" id="ARBA00022475"/>
    </source>
</evidence>
<evidence type="ECO:0000256" key="8">
    <source>
        <dbReference type="ARBA" id="ARBA00038436"/>
    </source>
</evidence>
<keyword evidence="12" id="KW-1185">Reference proteome</keyword>
<evidence type="ECO:0000256" key="6">
    <source>
        <dbReference type="ARBA" id="ARBA00022989"/>
    </source>
</evidence>
<evidence type="ECO:0000313" key="11">
    <source>
        <dbReference type="EMBL" id="MDC7784357.1"/>
    </source>
</evidence>
<evidence type="ECO:0000256" key="5">
    <source>
        <dbReference type="ARBA" id="ARBA00022692"/>
    </source>
</evidence>
<gene>
    <name evidence="11" type="ORF">PQJ73_01560</name>
</gene>
<evidence type="ECO:0000256" key="7">
    <source>
        <dbReference type="ARBA" id="ARBA00023136"/>
    </source>
</evidence>
<dbReference type="InterPro" id="IPR055348">
    <property type="entry name" value="DctQ"/>
</dbReference>
<evidence type="ECO:0000313" key="12">
    <source>
        <dbReference type="Proteomes" id="UP001165652"/>
    </source>
</evidence>
<protein>
    <recommendedName>
        <fullName evidence="9">TRAP transporter small permease protein</fullName>
    </recommendedName>
</protein>
<dbReference type="RefSeq" id="WP_272775200.1">
    <property type="nucleotide sequence ID" value="NZ_JAQQLI010000001.1"/>
</dbReference>
<comment type="subcellular location">
    <subcellularLocation>
        <location evidence="1 9">Cell inner membrane</location>
        <topology evidence="1 9">Multi-pass membrane protein</topology>
    </subcellularLocation>
</comment>
<dbReference type="PANTHER" id="PTHR35011">
    <property type="entry name" value="2,3-DIKETO-L-GULONATE TRAP TRANSPORTER SMALL PERMEASE PROTEIN YIAM"/>
    <property type="match status" value="1"/>
</dbReference>
<dbReference type="InterPro" id="IPR007387">
    <property type="entry name" value="TRAP_DctQ"/>
</dbReference>
<evidence type="ECO:0000259" key="10">
    <source>
        <dbReference type="Pfam" id="PF04290"/>
    </source>
</evidence>
<proteinExistence type="inferred from homology"/>
<keyword evidence="4 9" id="KW-0997">Cell inner membrane</keyword>
<feature type="transmembrane region" description="Helical" evidence="9">
    <location>
        <begin position="61"/>
        <end position="83"/>
    </location>
</feature>
<dbReference type="Pfam" id="PF04290">
    <property type="entry name" value="DctQ"/>
    <property type="match status" value="1"/>
</dbReference>
<sequence length="178" mass="19399">MRSSPIPPGRRTMEAACRAVALVGCVALVAVMLVVVASVLGSNLFRHPILGDTEIVDSLTGVVVFCFLPWCHLHGGNVIVDFFAKPLPRVVRDWLDVVMNLAFAVVAGVIAWRLMAGGLSAFTREQASMFLEIPEWWVYAVGSLTSVLWIVVILYVAYESVLRARGRLSAPADEVQFG</sequence>
<reference evidence="11" key="1">
    <citation type="journal article" date="2023" name="Microbiol Resour">
        <title>Genome Sequences of Rhodoplanes serenus and Two Thermotolerant Strains, Rhodoplanes tepidamans and 'Rhodoplanes cryptolactis,' Further Refine the Genus.</title>
        <authorList>
            <person name="Rayyan A.A."/>
            <person name="Kyndt J.A."/>
        </authorList>
    </citation>
    <scope>NUCLEOTIDE SEQUENCE</scope>
    <source>
        <strain evidence="11">DSM 9987</strain>
    </source>
</reference>
<dbReference type="Proteomes" id="UP001165652">
    <property type="component" value="Unassembled WGS sequence"/>
</dbReference>
<feature type="transmembrane region" description="Helical" evidence="9">
    <location>
        <begin position="20"/>
        <end position="41"/>
    </location>
</feature>
<feature type="transmembrane region" description="Helical" evidence="9">
    <location>
        <begin position="95"/>
        <end position="116"/>
    </location>
</feature>
<organism evidence="11 12">
    <name type="scientific">Rhodoplanes tepidamans</name>
    <name type="common">Rhodoplanes cryptolactis</name>
    <dbReference type="NCBI Taxonomy" id="200616"/>
    <lineage>
        <taxon>Bacteria</taxon>
        <taxon>Pseudomonadati</taxon>
        <taxon>Pseudomonadota</taxon>
        <taxon>Alphaproteobacteria</taxon>
        <taxon>Hyphomicrobiales</taxon>
        <taxon>Nitrobacteraceae</taxon>
        <taxon>Rhodoplanes</taxon>
    </lineage>
</organism>
<feature type="domain" description="Tripartite ATP-independent periplasmic transporters DctQ component" evidence="10">
    <location>
        <begin position="31"/>
        <end position="161"/>
    </location>
</feature>
<comment type="subunit">
    <text evidence="9">The complex comprises the extracytoplasmic solute receptor protein and the two transmembrane proteins.</text>
</comment>
<reference evidence="11" key="2">
    <citation type="submission" date="2023-02" db="EMBL/GenBank/DDBJ databases">
        <authorList>
            <person name="Rayyan A."/>
            <person name="Meyer T."/>
            <person name="Kyndt J.A."/>
        </authorList>
    </citation>
    <scope>NUCLEOTIDE SEQUENCE</scope>
    <source>
        <strain evidence="11">DSM 9987</strain>
    </source>
</reference>
<evidence type="ECO:0000256" key="9">
    <source>
        <dbReference type="RuleBase" id="RU369079"/>
    </source>
</evidence>
<name>A0ABT5J4I4_RHOTP</name>
<dbReference type="PANTHER" id="PTHR35011:SF10">
    <property type="entry name" value="TRAP TRANSPORTER SMALL PERMEASE PROTEIN"/>
    <property type="match status" value="1"/>
</dbReference>
<keyword evidence="3" id="KW-1003">Cell membrane</keyword>
<accession>A0ABT5J4I4</accession>
<evidence type="ECO:0000256" key="2">
    <source>
        <dbReference type="ARBA" id="ARBA00022448"/>
    </source>
</evidence>
<keyword evidence="2 9" id="KW-0813">Transport</keyword>
<feature type="transmembrane region" description="Helical" evidence="9">
    <location>
        <begin position="136"/>
        <end position="158"/>
    </location>
</feature>
<dbReference type="EMBL" id="JAQQLI010000001">
    <property type="protein sequence ID" value="MDC7784357.1"/>
    <property type="molecule type" value="Genomic_DNA"/>
</dbReference>
<keyword evidence="5 9" id="KW-0812">Transmembrane</keyword>
<evidence type="ECO:0000256" key="1">
    <source>
        <dbReference type="ARBA" id="ARBA00004429"/>
    </source>
</evidence>
<keyword evidence="6 9" id="KW-1133">Transmembrane helix</keyword>